<dbReference type="GO" id="GO:0016020">
    <property type="term" value="C:membrane"/>
    <property type="evidence" value="ECO:0007669"/>
    <property type="project" value="InterPro"/>
</dbReference>
<dbReference type="InterPro" id="IPR035927">
    <property type="entry name" value="DUSP-like_sf"/>
</dbReference>
<feature type="transmembrane region" description="Helical" evidence="3">
    <location>
        <begin position="295"/>
        <end position="317"/>
    </location>
</feature>
<feature type="transmembrane region" description="Helical" evidence="3">
    <location>
        <begin position="2104"/>
        <end position="2128"/>
    </location>
</feature>
<feature type="transmembrane region" description="Helical" evidence="3">
    <location>
        <begin position="1917"/>
        <end position="1940"/>
    </location>
</feature>
<feature type="transmembrane region" description="Helical" evidence="3">
    <location>
        <begin position="505"/>
        <end position="526"/>
    </location>
</feature>
<dbReference type="PANTHER" id="PTHR11206">
    <property type="entry name" value="MULTIDRUG RESISTANCE PROTEIN"/>
    <property type="match status" value="1"/>
</dbReference>
<feature type="transmembrane region" description="Helical" evidence="3">
    <location>
        <begin position="250"/>
        <end position="275"/>
    </location>
</feature>
<feature type="transmembrane region" description="Helical" evidence="3">
    <location>
        <begin position="465"/>
        <end position="485"/>
    </location>
</feature>
<feature type="transmembrane region" description="Helical" evidence="3">
    <location>
        <begin position="214"/>
        <end position="238"/>
    </location>
</feature>
<dbReference type="GO" id="GO:0015297">
    <property type="term" value="F:antiporter activity"/>
    <property type="evidence" value="ECO:0007669"/>
    <property type="project" value="InterPro"/>
</dbReference>
<name>A0A485L9L2_9STRA</name>
<organism evidence="6 7">
    <name type="scientific">Aphanomyces stellatus</name>
    <dbReference type="NCBI Taxonomy" id="120398"/>
    <lineage>
        <taxon>Eukaryota</taxon>
        <taxon>Sar</taxon>
        <taxon>Stramenopiles</taxon>
        <taxon>Oomycota</taxon>
        <taxon>Saprolegniomycetes</taxon>
        <taxon>Saprolegniales</taxon>
        <taxon>Verrucalvaceae</taxon>
        <taxon>Aphanomyces</taxon>
    </lineage>
</organism>
<reference evidence="5" key="2">
    <citation type="submission" date="2019-06" db="EMBL/GenBank/DDBJ databases">
        <title>Genomics analysis of Aphanomyces spp. identifies a new class of oomycete effector associated with host adaptation.</title>
        <authorList>
            <person name="Gaulin E."/>
        </authorList>
    </citation>
    <scope>NUCLEOTIDE SEQUENCE</scope>
    <source>
        <strain evidence="5">CBS 578.67</strain>
    </source>
</reference>
<evidence type="ECO:0000256" key="1">
    <source>
        <dbReference type="ARBA" id="ARBA00010199"/>
    </source>
</evidence>
<feature type="region of interest" description="Disordered" evidence="2">
    <location>
        <begin position="1442"/>
        <end position="1480"/>
    </location>
</feature>
<dbReference type="EMBL" id="VJMH01006378">
    <property type="protein sequence ID" value="KAF0690419.1"/>
    <property type="molecule type" value="Genomic_DNA"/>
</dbReference>
<feature type="transmembrane region" description="Helical" evidence="3">
    <location>
        <begin position="434"/>
        <end position="453"/>
    </location>
</feature>
<keyword evidence="3" id="KW-0472">Membrane</keyword>
<comment type="similarity">
    <text evidence="1">Belongs to the multi antimicrobial extrusion (MATE) (TC 2.A.66.1) family.</text>
</comment>
<evidence type="ECO:0000256" key="3">
    <source>
        <dbReference type="SAM" id="Phobius"/>
    </source>
</evidence>
<feature type="compositionally biased region" description="Basic and acidic residues" evidence="2">
    <location>
        <begin position="781"/>
        <end position="794"/>
    </location>
</feature>
<keyword evidence="3" id="KW-0812">Transmembrane</keyword>
<feature type="compositionally biased region" description="Acidic residues" evidence="2">
    <location>
        <begin position="2438"/>
        <end position="2451"/>
    </location>
</feature>
<keyword evidence="7" id="KW-1185">Reference proteome</keyword>
<feature type="transmembrane region" description="Helical" evidence="3">
    <location>
        <begin position="1806"/>
        <end position="1829"/>
    </location>
</feature>
<feature type="compositionally biased region" description="Basic and acidic residues" evidence="2">
    <location>
        <begin position="2404"/>
        <end position="2426"/>
    </location>
</feature>
<feature type="transmembrane region" description="Helical" evidence="3">
    <location>
        <begin position="360"/>
        <end position="381"/>
    </location>
</feature>
<feature type="compositionally biased region" description="Basic residues" evidence="2">
    <location>
        <begin position="2674"/>
        <end position="2683"/>
    </location>
</feature>
<feature type="compositionally biased region" description="Basic and acidic residues" evidence="2">
    <location>
        <begin position="807"/>
        <end position="822"/>
    </location>
</feature>
<proteinExistence type="inferred from homology"/>
<feature type="region of interest" description="Disordered" evidence="2">
    <location>
        <begin position="635"/>
        <end position="666"/>
    </location>
</feature>
<feature type="compositionally biased region" description="Acidic residues" evidence="2">
    <location>
        <begin position="657"/>
        <end position="666"/>
    </location>
</feature>
<sequence>MVWSSERRRREELFFVQKHEATTLPRGHCWLLLDADWMERWWQFAAADGPPPGPISNESLVQDDWKLRILGDVPGDPDLPRDGLQLGRDYRCVTPLVWCVLVELHGTRQMPPMARYTKDMYASPLPATTRQKILKTPRMQAHVLVQTMQEHASSSKEVHSPIRSPRGNPVDATTTVVRSLVALPVVSWLELQFVVLILQDLFAMDQMHWPGASIAAIFVSVPTIFVHHAVAALGPLAVRADAVGAPLVVGVWLQAALAFATLAAAAVVLCYLYLLDDILHWSAVDAATAASAERFAATLTMGLLPQFWFSALATVVFHDTNHDGHAVALAHVAAWILNGGLNVASIASGGATGASSGPPAMASVVTQVAQCLGFAVYALCWNRSLAARWGGWSVEGLRRLPAFLAAAAPGATAGCVSWFCAAVMVAVAADAAPAIAVALTLLQGLRLFCSAVVDATTPNASSAKTVATLLVLVVPAIVLAVVEWGSQLVQHRWADASASASFASLRVLFAASVALVAVRATLQVWARDHLDRAFVQTATQLVTPLLVQLPLTYVLPVAWGWGTVGFWWAILAGEGTTLMLVCFATFRGAGPSTAEEEHLLRPTTISALQSPRGGSHHVSALGEDGLTAVVGLSSATTPTRHSTVRTRDRRKYTPTQGDDDSDDDDASMGEWIVAATEKLHALEDPWWTWLSCARRDNDDVKWRDDTDSLLVTSQTNHRDERTTTQNVIASPSWWSSAFSWCSASARRRRSYTAINEPTTGGIDERTIGTQDYDIASSHRGSKVDGKNTDGKEQDAPTSGHPKRNSVVKKDLTSDNRSEQREKWSVEGSSGCCASCFSTKSNDSIAASSNDDLGRRGRQTLEAVGIHHELSARDLDKKTTKSLPVDANRLRGADEMSCCCGLFASKNESARHRSRKSPQARSLHDDESDCTVEVDASLSKRPMCSIACFGSCSSADSDVSTYKLVHRAKDKEMQRVVREIDGANKETEIHDSDHVADGKTNETSIKDRASAHDLLLGDEGNVMGSFQVSTNEETSFEKARMPGSATSCTMCGLACLASANKDGRKRGGETSIRTNDRASRMDDVPQTEATNELHALYNKNRVPSSDHFLMPTPDDVSHHSHIRVNGDRKHSIKGDTNLAFQANHEGAQVDSHPSGAPRQLSTQASGWGRQSSQRGLCCGMLCSTGSNMENARLVEDDCLEDEYDDSTSTGWQCCGHSSREATATRRLSLGRRASIRIESKRQFAISLDSQPSSLNLVDGTPSSMTQQDVLTRMNSFGNDIDDAPQPLSPAKSNRMLRVAHSIRRLSIQSERMHTKQSFLSFCFPSCLFPTHGERRASDAYSKLLSLDTLDEFDHLHTVPNKTQTTSWWSWLCCSDRHASLSQAKQLPYQLTSTQKYPSEHFPPTSHSVEIASFARQPSIWTKHTDETVSMDNIPTRHRTEFTRGGDEAVSNGFPGLSDGSAVHTSANEKGHDTNAPPSWVVKQSPLRDNEYLRPEKEASFRCTTSGRSEVDKSSTDAVLVNRRYPLFDADDRTATSTLSTLHDTQHPPRMLSSQDLGTTRQPPPPRNQHHRRQDSVGSVTSAFSRSNSTTTVNTPMAQQRRLTARFSTIDNPSPASITTSLQVLESALNDDEDHTPVSIYHHLLVAPSPKETSSLLGGRQSSSFRDNLASTAEATAIAFNTASEDTDGLIPPSHGMHDLLDMIATPIPTEMELCLNKSSLGDESLAVWREARVFLCLFPAFCFRFLVIHVALDLELVFLGHLGVPQLAGAALVRFWIAIPATFLHMSMRAVYVLALQARHFGHDRAAGLWLQTGLAFAAIATACVAYYYVSTADVVHMTEANPVTVEFGRQYAPIMLLGLFPLLAHSALVNFMQVHSPVDVPVVVCATIGCILNGWLHVVYIYGAFGWFGWGFVGSPYATVTSLVVQLGLFMLYTVGVQGYHKPYWPGWSWLSLRFTQWRFFWAVAAPLGVAALLEAMLRCVVGTVASYVATSHPHDAPRRRLVDQEENDPVDAGSIRACAWVISFCLFLIGVAVFHGVAEATKTRMLGYIASGRANLARHVLYVGAAYGAATSFVLAALLYVYRPVVFRLWTNDASVLAMGVDAVAWIMFCLVLAGVRVVLAGGLVVLSKRRMVDRSRAVDLFGIQLPASVVLPILLQFKALSGFWMAVAMGECVHVLLLLYALCQDDDDAVDDAALVKKVQGARVRQHDMTIHRTDERMTLLRVDTHGRDTWAMDVPREADDDVVETVASPSQLFVHRGVEEQRVTIQMDTASEIGKRGIVVESDKHERAIETHKFKAAVRDDDIATRLEASHRLRKTLRPDDGVELVELAVEEKSIPTLPSALLDVQSQQEHLDAPARRPNSLLPSVATDYDGVDQIKLASTTTRTDARSDGFLGHAEAYHADKEASETSKAHIEQEVSRERRQSRSRYRRNVHNEDDEEGSISEDDEYTYTRPVAANIETSGGAVPLDIHDKTLPPTNKSFRKKRSERPQPETMYNDLDLYDHQASHQVHIDSQHRSTFQSRIDQDNTGSSASSLEATPFFQDWPSFAKVDRPLPMPREILVDPPHVPTHIVNELEELKPIVHEPTVHVDTAVASSPEESFKPLPSIPLKHVRAVVTPSLSFTPPSTPPLQPKSPQSQQPSEYDSSDNSMYPSQSDASVDETSRTMSTAARQRRAKKGDHHLHPTPLVETLGGVALSQLHFGKRSKKKRTKEEKMMRESMSPSRRRPSIGHQSTLD</sequence>
<evidence type="ECO:0000313" key="6">
    <source>
        <dbReference type="EMBL" id="VFT94889.1"/>
    </source>
</evidence>
<feature type="transmembrane region" description="Helical" evidence="3">
    <location>
        <begin position="1771"/>
        <end position="1794"/>
    </location>
</feature>
<feature type="transmembrane region" description="Helical" evidence="3">
    <location>
        <begin position="2020"/>
        <end position="2039"/>
    </location>
</feature>
<feature type="transmembrane region" description="Helical" evidence="3">
    <location>
        <begin position="402"/>
        <end position="428"/>
    </location>
</feature>
<feature type="region of interest" description="Disordered" evidence="2">
    <location>
        <begin position="1536"/>
        <end position="1597"/>
    </location>
</feature>
<dbReference type="Proteomes" id="UP000332933">
    <property type="component" value="Unassembled WGS sequence"/>
</dbReference>
<feature type="compositionally biased region" description="Polar residues" evidence="2">
    <location>
        <begin position="2645"/>
        <end position="2660"/>
    </location>
</feature>
<evidence type="ECO:0000313" key="5">
    <source>
        <dbReference type="EMBL" id="KAF0690419.1"/>
    </source>
</evidence>
<feature type="compositionally biased region" description="Basic residues" evidence="2">
    <location>
        <begin position="642"/>
        <end position="652"/>
    </location>
</feature>
<dbReference type="Gene3D" id="3.30.2230.10">
    <property type="entry name" value="DUSP-like"/>
    <property type="match status" value="1"/>
</dbReference>
<accession>A0A485L9L2</accession>
<protein>
    <submittedName>
        <fullName evidence="6">Aste57867_18151 protein</fullName>
    </submittedName>
</protein>
<dbReference type="PROSITE" id="PS51283">
    <property type="entry name" value="DUSP"/>
    <property type="match status" value="1"/>
</dbReference>
<dbReference type="InterPro" id="IPR002528">
    <property type="entry name" value="MATE_fam"/>
</dbReference>
<feature type="transmembrane region" description="Helical" evidence="3">
    <location>
        <begin position="2060"/>
        <end position="2084"/>
    </location>
</feature>
<reference evidence="6 7" key="1">
    <citation type="submission" date="2019-03" db="EMBL/GenBank/DDBJ databases">
        <authorList>
            <person name="Gaulin E."/>
            <person name="Dumas B."/>
        </authorList>
    </citation>
    <scope>NUCLEOTIDE SEQUENCE [LARGE SCALE GENOMIC DNA]</scope>
    <source>
        <strain evidence="6">CBS 568.67</strain>
    </source>
</reference>
<feature type="transmembrane region" description="Helical" evidence="3">
    <location>
        <begin position="1849"/>
        <end position="1868"/>
    </location>
</feature>
<keyword evidence="3" id="KW-1133">Transmembrane helix</keyword>
<dbReference type="InterPro" id="IPR006615">
    <property type="entry name" value="Pept_C19_DUSP"/>
</dbReference>
<dbReference type="SUPFAM" id="SSF143791">
    <property type="entry name" value="DUSP-like"/>
    <property type="match status" value="1"/>
</dbReference>
<evidence type="ECO:0000259" key="4">
    <source>
        <dbReference type="PROSITE" id="PS51283"/>
    </source>
</evidence>
<feature type="region of interest" description="Disordered" evidence="2">
    <location>
        <begin position="1494"/>
        <end position="1513"/>
    </location>
</feature>
<evidence type="ECO:0000313" key="7">
    <source>
        <dbReference type="Proteomes" id="UP000332933"/>
    </source>
</evidence>
<evidence type="ECO:0000256" key="2">
    <source>
        <dbReference type="SAM" id="MobiDB-lite"/>
    </source>
</evidence>
<feature type="region of interest" description="Disordered" evidence="2">
    <location>
        <begin position="2404"/>
        <end position="2495"/>
    </location>
</feature>
<dbReference type="Pfam" id="PF01554">
    <property type="entry name" value="MatE"/>
    <property type="match status" value="1"/>
</dbReference>
<dbReference type="EMBL" id="CAADRA010006399">
    <property type="protein sequence ID" value="VFT94889.1"/>
    <property type="molecule type" value="Genomic_DNA"/>
</dbReference>
<feature type="transmembrane region" description="Helical" evidence="3">
    <location>
        <begin position="1880"/>
        <end position="1905"/>
    </location>
</feature>
<dbReference type="OrthoDB" id="66628at2759"/>
<feature type="region of interest" description="Disordered" evidence="2">
    <location>
        <begin position="1143"/>
        <end position="1166"/>
    </location>
</feature>
<feature type="region of interest" description="Disordered" evidence="2">
    <location>
        <begin position="776"/>
        <end position="822"/>
    </location>
</feature>
<dbReference type="GO" id="GO:0004843">
    <property type="term" value="F:cysteine-type deubiquitinase activity"/>
    <property type="evidence" value="ECO:0007669"/>
    <property type="project" value="InterPro"/>
</dbReference>
<feature type="region of interest" description="Disordered" evidence="2">
    <location>
        <begin position="2623"/>
        <end position="2739"/>
    </location>
</feature>
<dbReference type="GO" id="GO:0042910">
    <property type="term" value="F:xenobiotic transmembrane transporter activity"/>
    <property type="evidence" value="ECO:0007669"/>
    <property type="project" value="InterPro"/>
</dbReference>
<feature type="compositionally biased region" description="Polar residues" evidence="2">
    <location>
        <begin position="1574"/>
        <end position="1597"/>
    </location>
</feature>
<gene>
    <name evidence="6" type="primary">Aste57867_18151</name>
    <name evidence="5" type="ORF">As57867_018089</name>
    <name evidence="6" type="ORF">ASTE57867_18151</name>
</gene>
<feature type="transmembrane region" description="Helical" evidence="3">
    <location>
        <begin position="1960"/>
        <end position="1990"/>
    </location>
</feature>
<feature type="domain" description="DUSP" evidence="4">
    <location>
        <begin position="4"/>
        <end position="118"/>
    </location>
</feature>